<dbReference type="EMBL" id="FNBA01000002">
    <property type="protein sequence ID" value="SDE75400.1"/>
    <property type="molecule type" value="Genomic_DNA"/>
</dbReference>
<name>A0A1G7FHI9_9FLAO</name>
<sequence length="349" mass="38825">MNTRIKISALALITCLCFSADANAQFLKKLKAKADKALNGDAKKDAKETAAAVDTHTHNPWHAEHVGGIIFYGKRLEKTSSGNDSAAGVVTEHVVGGPNALSMRAYFDKDYKTYCEGCDNMDIRYTIAGVSFSTRDLRIENPPIYRRMASAISYYDAKNYAVGTPLISEKGYYEQDYTLQEDTFRMLLNKVKDKLTPGATLEMKVEVLAEKDKLPQPIVLAEGSINLKITGESNTLQGPNCRCGKPGMTDAKLEKDVKEAFMFQFDDVKTVHKVVLLERSFRQNYDNSYPTKNVIAKGMDANIIYEGNDGVVMNIKRYIFFNKEGTGFSPKVSIGQHTFFLPVSPTCVK</sequence>
<keyword evidence="1" id="KW-0732">Signal</keyword>
<evidence type="ECO:0000313" key="3">
    <source>
        <dbReference type="Proteomes" id="UP000199321"/>
    </source>
</evidence>
<dbReference type="STRING" id="227084.SAMN05421855_102569"/>
<gene>
    <name evidence="2" type="ORF">SAMN05421855_102569</name>
</gene>
<organism evidence="2 3">
    <name type="scientific">Ulvibacter litoralis</name>
    <dbReference type="NCBI Taxonomy" id="227084"/>
    <lineage>
        <taxon>Bacteria</taxon>
        <taxon>Pseudomonadati</taxon>
        <taxon>Bacteroidota</taxon>
        <taxon>Flavobacteriia</taxon>
        <taxon>Flavobacteriales</taxon>
        <taxon>Flavobacteriaceae</taxon>
        <taxon>Ulvibacter</taxon>
    </lineage>
</organism>
<dbReference type="RefSeq" id="WP_093143254.1">
    <property type="nucleotide sequence ID" value="NZ_BMWO01000002.1"/>
</dbReference>
<protein>
    <submittedName>
        <fullName evidence="2">Uncharacterized protein</fullName>
    </submittedName>
</protein>
<evidence type="ECO:0000313" key="2">
    <source>
        <dbReference type="EMBL" id="SDE75400.1"/>
    </source>
</evidence>
<dbReference type="Proteomes" id="UP000199321">
    <property type="component" value="Unassembled WGS sequence"/>
</dbReference>
<feature type="signal peptide" evidence="1">
    <location>
        <begin position="1"/>
        <end position="24"/>
    </location>
</feature>
<dbReference type="AlphaFoldDB" id="A0A1G7FHI9"/>
<accession>A0A1G7FHI9</accession>
<keyword evidence="3" id="KW-1185">Reference proteome</keyword>
<reference evidence="2 3" key="1">
    <citation type="submission" date="2016-10" db="EMBL/GenBank/DDBJ databases">
        <authorList>
            <person name="de Groot N.N."/>
        </authorList>
    </citation>
    <scope>NUCLEOTIDE SEQUENCE [LARGE SCALE GENOMIC DNA]</scope>
    <source>
        <strain evidence="2 3">DSM 16195</strain>
    </source>
</reference>
<evidence type="ECO:0000256" key="1">
    <source>
        <dbReference type="SAM" id="SignalP"/>
    </source>
</evidence>
<feature type="chain" id="PRO_5011460781" evidence="1">
    <location>
        <begin position="25"/>
        <end position="349"/>
    </location>
</feature>
<proteinExistence type="predicted"/>